<name>A0A975U1G4_9PROT</name>
<feature type="transmembrane region" description="Helical" evidence="1">
    <location>
        <begin position="20"/>
        <end position="41"/>
    </location>
</feature>
<evidence type="ECO:0000313" key="2">
    <source>
        <dbReference type="EMBL" id="QXM24605.1"/>
    </source>
</evidence>
<reference evidence="2" key="1">
    <citation type="submission" date="2021-06" db="EMBL/GenBank/DDBJ databases">
        <title>Elioraea tepida, sp. nov., a moderately thermophilic aerobic anoxygenic phototrophic bacterium isolated from an alkaline siliceous hot spring mat community in Yellowstone National Park, WY, USA.</title>
        <authorList>
            <person name="Saini M.K."/>
            <person name="Yoshida S."/>
            <person name="Sebastian A."/>
            <person name="Hirose S."/>
            <person name="Hara E."/>
            <person name="Tamaki H."/>
            <person name="Soulier N.T."/>
            <person name="Albert I."/>
            <person name="Hanada S."/>
            <person name="Bryant D.A."/>
            <person name="Tank M."/>
        </authorList>
    </citation>
    <scope>NUCLEOTIDE SEQUENCE</scope>
    <source>
        <strain evidence="2">MS-P2</strain>
    </source>
</reference>
<feature type="transmembrane region" description="Helical" evidence="1">
    <location>
        <begin position="273"/>
        <end position="297"/>
    </location>
</feature>
<dbReference type="GO" id="GO:0005829">
    <property type="term" value="C:cytosol"/>
    <property type="evidence" value="ECO:0007669"/>
    <property type="project" value="TreeGrafter"/>
</dbReference>
<feature type="transmembrane region" description="Helical" evidence="1">
    <location>
        <begin position="238"/>
        <end position="261"/>
    </location>
</feature>
<proteinExistence type="predicted"/>
<sequence length="765" mass="80697">MHGVVEVRGEARATGRTPVFGLISIGFFASGFAALLYQVIWQRMLGLFAGSDAVTAALVVGAFLAGLGLGSLLAGVIADRLSPHRAAWAFIACEGGIAVFALLSKPFLYGVVVEELGPLMTAGWQIFAVCFAGLLAPTLLMGLSLPLLARAVVARLDQAAGRIGWLYGVNTLGAAAGTLVGGFWLVGTLGFERSLHVGAALNAVAALLTVAVLRGLPRQAPAAPGRAAAIGAKEPGSLGLPAWTTLVFLSGFFIIALEILWVRVLGIAGQANAYSFSLILGVFLVTDGLGVVAGSAWVKRVADTRVAFFHLQAWAALYALATLLGFRALYGFPWFEALVGMETFRHGPAEIAVIAALAVALIGPPAFLLGMSFPVVQKAVQRDLASVGFRVGLVQVGNIAGNAAGSLVCGLVLLHLFGTAGTARAVGLLALAMLLLWLVLAARSGVRDTAGRALALCLAAAIALFPGNVAWWSRIHGVKADQTAIVAEDRSGVVVLRLKGDAGPMFITGHTQSQVPFWPHHYFLGAIGPALHPNPEDVLVIGSGSGGTPFAAGWNPATRHIRAVELIAPVYEVIRDYAATRPASALAALVTDPRFTLAVGDGRREIFASGARYDVIEADAILPQTSHSGMLYSVEFLSLVRESLKPGGLFVQWAPTERVARSFLKAFPHVLMLLPISIVIGSDRPIPFDREGLLARLQEPAFVEWARRAGGVDPAEFPALFAEEVRVWGPETPRGDLDEINTDLFPRDEFYLNNTLRGARVVAPR</sequence>
<dbReference type="KEGG" id="elio:KO353_15455"/>
<dbReference type="InterPro" id="IPR001045">
    <property type="entry name" value="Spermi_synthase"/>
</dbReference>
<feature type="transmembrane region" description="Helical" evidence="1">
    <location>
        <begin position="309"/>
        <end position="331"/>
    </location>
</feature>
<keyword evidence="3" id="KW-1185">Reference proteome</keyword>
<dbReference type="CDD" id="cd02440">
    <property type="entry name" value="AdoMet_MTases"/>
    <property type="match status" value="1"/>
</dbReference>
<feature type="transmembrane region" description="Helical" evidence="1">
    <location>
        <begin position="453"/>
        <end position="472"/>
    </location>
</feature>
<feature type="transmembrane region" description="Helical" evidence="1">
    <location>
        <begin position="351"/>
        <end position="376"/>
    </location>
</feature>
<dbReference type="PANTHER" id="PTHR11558">
    <property type="entry name" value="SPERMIDINE/SPERMINE SYNTHASE"/>
    <property type="match status" value="1"/>
</dbReference>
<feature type="transmembrane region" description="Helical" evidence="1">
    <location>
        <begin position="124"/>
        <end position="153"/>
    </location>
</feature>
<dbReference type="NCBIfam" id="NF037959">
    <property type="entry name" value="MFS_SpdSyn"/>
    <property type="match status" value="2"/>
</dbReference>
<feature type="transmembrane region" description="Helical" evidence="1">
    <location>
        <begin position="86"/>
        <end position="104"/>
    </location>
</feature>
<organism evidence="2 3">
    <name type="scientific">Elioraea tepida</name>
    <dbReference type="NCBI Taxonomy" id="2843330"/>
    <lineage>
        <taxon>Bacteria</taxon>
        <taxon>Pseudomonadati</taxon>
        <taxon>Pseudomonadota</taxon>
        <taxon>Alphaproteobacteria</taxon>
        <taxon>Acetobacterales</taxon>
        <taxon>Elioraeaceae</taxon>
        <taxon>Elioraea</taxon>
    </lineage>
</organism>
<dbReference type="RefSeq" id="WP_218285662.1">
    <property type="nucleotide sequence ID" value="NZ_CP076448.1"/>
</dbReference>
<gene>
    <name evidence="2" type="ORF">KO353_15455</name>
</gene>
<keyword evidence="1" id="KW-0812">Transmembrane</keyword>
<feature type="transmembrane region" description="Helical" evidence="1">
    <location>
        <begin position="165"/>
        <end position="187"/>
    </location>
</feature>
<dbReference type="AlphaFoldDB" id="A0A975U1G4"/>
<keyword evidence="1" id="KW-1133">Transmembrane helix</keyword>
<dbReference type="EMBL" id="CP076448">
    <property type="protein sequence ID" value="QXM24605.1"/>
    <property type="molecule type" value="Genomic_DNA"/>
</dbReference>
<accession>A0A975U1G4</accession>
<evidence type="ECO:0000256" key="1">
    <source>
        <dbReference type="SAM" id="Phobius"/>
    </source>
</evidence>
<feature type="transmembrane region" description="Helical" evidence="1">
    <location>
        <begin position="396"/>
        <end position="417"/>
    </location>
</feature>
<dbReference type="Pfam" id="PF01564">
    <property type="entry name" value="Spermine_synth"/>
    <property type="match status" value="1"/>
</dbReference>
<protein>
    <submittedName>
        <fullName evidence="2">Fused MFS/spermidine synthase</fullName>
    </submittedName>
</protein>
<keyword evidence="1" id="KW-0472">Membrane</keyword>
<feature type="transmembrane region" description="Helical" evidence="1">
    <location>
        <begin position="199"/>
        <end position="217"/>
    </location>
</feature>
<dbReference type="Proteomes" id="UP000694001">
    <property type="component" value="Chromosome"/>
</dbReference>
<feature type="transmembrane region" description="Helical" evidence="1">
    <location>
        <begin position="423"/>
        <end position="441"/>
    </location>
</feature>
<feature type="transmembrane region" description="Helical" evidence="1">
    <location>
        <begin position="53"/>
        <end position="74"/>
    </location>
</feature>
<dbReference type="GO" id="GO:0008295">
    <property type="term" value="P:spermidine biosynthetic process"/>
    <property type="evidence" value="ECO:0007669"/>
    <property type="project" value="TreeGrafter"/>
</dbReference>
<dbReference type="PANTHER" id="PTHR11558:SF11">
    <property type="entry name" value="SPERMIDINE SYNTHASE"/>
    <property type="match status" value="1"/>
</dbReference>
<dbReference type="GO" id="GO:0004766">
    <property type="term" value="F:spermidine synthase activity"/>
    <property type="evidence" value="ECO:0007669"/>
    <property type="project" value="TreeGrafter"/>
</dbReference>
<evidence type="ECO:0000313" key="3">
    <source>
        <dbReference type="Proteomes" id="UP000694001"/>
    </source>
</evidence>